<comment type="caution">
    <text evidence="2">The sequence shown here is derived from an EMBL/GenBank/DDBJ whole genome shotgun (WGS) entry which is preliminary data.</text>
</comment>
<name>A0A1D1V0L7_RAMVA</name>
<evidence type="ECO:0000313" key="3">
    <source>
        <dbReference type="Proteomes" id="UP000186922"/>
    </source>
</evidence>
<accession>A0A1D1V0L7</accession>
<keyword evidence="3" id="KW-1185">Reference proteome</keyword>
<dbReference type="EMBL" id="BDGG01000003">
    <property type="protein sequence ID" value="GAU95389.1"/>
    <property type="molecule type" value="Genomic_DNA"/>
</dbReference>
<sequence length="59" mass="6576">MESHTKSKVEVKDGKMTSEYKKDAHSADGCGGCNEHVKEKHVVKADGTEKHTYKSEVKQ</sequence>
<reference evidence="2 3" key="1">
    <citation type="journal article" date="2016" name="Nat. Commun.">
        <title>Extremotolerant tardigrade genome and improved radiotolerance of human cultured cells by tardigrade-unique protein.</title>
        <authorList>
            <person name="Hashimoto T."/>
            <person name="Horikawa D.D."/>
            <person name="Saito Y."/>
            <person name="Kuwahara H."/>
            <person name="Kozuka-Hata H."/>
            <person name="Shin-I T."/>
            <person name="Minakuchi Y."/>
            <person name="Ohishi K."/>
            <person name="Motoyama A."/>
            <person name="Aizu T."/>
            <person name="Enomoto A."/>
            <person name="Kondo K."/>
            <person name="Tanaka S."/>
            <person name="Hara Y."/>
            <person name="Koshikawa S."/>
            <person name="Sagara H."/>
            <person name="Miura T."/>
            <person name="Yokobori S."/>
            <person name="Miyagawa K."/>
            <person name="Suzuki Y."/>
            <person name="Kubo T."/>
            <person name="Oyama M."/>
            <person name="Kohara Y."/>
            <person name="Fujiyama A."/>
            <person name="Arakawa K."/>
            <person name="Katayama T."/>
            <person name="Toyoda A."/>
            <person name="Kunieda T."/>
        </authorList>
    </citation>
    <scope>NUCLEOTIDE SEQUENCE [LARGE SCALE GENOMIC DNA]</scope>
    <source>
        <strain evidence="2 3">YOKOZUNA-1</strain>
    </source>
</reference>
<proteinExistence type="predicted"/>
<dbReference type="Proteomes" id="UP000186922">
    <property type="component" value="Unassembled WGS sequence"/>
</dbReference>
<evidence type="ECO:0000313" key="2">
    <source>
        <dbReference type="EMBL" id="GAU95389.1"/>
    </source>
</evidence>
<feature type="region of interest" description="Disordered" evidence="1">
    <location>
        <begin position="40"/>
        <end position="59"/>
    </location>
</feature>
<feature type="region of interest" description="Disordered" evidence="1">
    <location>
        <begin position="1"/>
        <end position="35"/>
    </location>
</feature>
<protein>
    <submittedName>
        <fullName evidence="2">Uncharacterized protein</fullName>
    </submittedName>
</protein>
<feature type="compositionally biased region" description="Basic and acidic residues" evidence="1">
    <location>
        <begin position="1"/>
        <end position="26"/>
    </location>
</feature>
<organism evidence="2 3">
    <name type="scientific">Ramazzottius varieornatus</name>
    <name type="common">Water bear</name>
    <name type="synonym">Tardigrade</name>
    <dbReference type="NCBI Taxonomy" id="947166"/>
    <lineage>
        <taxon>Eukaryota</taxon>
        <taxon>Metazoa</taxon>
        <taxon>Ecdysozoa</taxon>
        <taxon>Tardigrada</taxon>
        <taxon>Eutardigrada</taxon>
        <taxon>Parachela</taxon>
        <taxon>Hypsibioidea</taxon>
        <taxon>Ramazzottiidae</taxon>
        <taxon>Ramazzottius</taxon>
    </lineage>
</organism>
<evidence type="ECO:0000256" key="1">
    <source>
        <dbReference type="SAM" id="MobiDB-lite"/>
    </source>
</evidence>
<gene>
    <name evidence="2" type="primary">RvY_07013-1</name>
    <name evidence="2" type="synonym">RvY_07013.1</name>
    <name evidence="2" type="ORF">RvY_07013</name>
</gene>
<dbReference type="AlphaFoldDB" id="A0A1D1V0L7"/>